<name>A0A9W9G885_9EURO</name>
<feature type="transmembrane region" description="Helical" evidence="1">
    <location>
        <begin position="55"/>
        <end position="74"/>
    </location>
</feature>
<accession>A0A9W9G885</accession>
<sequence length="99" mass="11199">MARVDERRRTVSCRTCPCREQFTFHIRPYIPCLLSLTGTSPVLLQDYDLKMQSTAIWVLLFAALATVVSSAPVITSSPEQFHSAYEHFIDTVSDEEVFG</sequence>
<reference evidence="2" key="2">
    <citation type="journal article" date="2023" name="IMA Fungus">
        <title>Comparative genomic study of the Penicillium genus elucidates a diverse pangenome and 15 lateral gene transfer events.</title>
        <authorList>
            <person name="Petersen C."/>
            <person name="Sorensen T."/>
            <person name="Nielsen M.R."/>
            <person name="Sondergaard T.E."/>
            <person name="Sorensen J.L."/>
            <person name="Fitzpatrick D.A."/>
            <person name="Frisvad J.C."/>
            <person name="Nielsen K.L."/>
        </authorList>
    </citation>
    <scope>NUCLEOTIDE SEQUENCE</scope>
    <source>
        <strain evidence="2">IBT 30069</strain>
    </source>
</reference>
<keyword evidence="1" id="KW-1133">Transmembrane helix</keyword>
<gene>
    <name evidence="2" type="ORF">N7456_002336</name>
</gene>
<organism evidence="2 3">
    <name type="scientific">Penicillium angulare</name>
    <dbReference type="NCBI Taxonomy" id="116970"/>
    <lineage>
        <taxon>Eukaryota</taxon>
        <taxon>Fungi</taxon>
        <taxon>Dikarya</taxon>
        <taxon>Ascomycota</taxon>
        <taxon>Pezizomycotina</taxon>
        <taxon>Eurotiomycetes</taxon>
        <taxon>Eurotiomycetidae</taxon>
        <taxon>Eurotiales</taxon>
        <taxon>Aspergillaceae</taxon>
        <taxon>Penicillium</taxon>
    </lineage>
</organism>
<keyword evidence="3" id="KW-1185">Reference proteome</keyword>
<dbReference type="EMBL" id="JAPQKH010000002">
    <property type="protein sequence ID" value="KAJ5113802.1"/>
    <property type="molecule type" value="Genomic_DNA"/>
</dbReference>
<evidence type="ECO:0000313" key="2">
    <source>
        <dbReference type="EMBL" id="KAJ5113802.1"/>
    </source>
</evidence>
<comment type="caution">
    <text evidence="2">The sequence shown here is derived from an EMBL/GenBank/DDBJ whole genome shotgun (WGS) entry which is preliminary data.</text>
</comment>
<protein>
    <submittedName>
        <fullName evidence="2">Uncharacterized protein</fullName>
    </submittedName>
</protein>
<evidence type="ECO:0000256" key="1">
    <source>
        <dbReference type="SAM" id="Phobius"/>
    </source>
</evidence>
<dbReference type="Proteomes" id="UP001149165">
    <property type="component" value="Unassembled WGS sequence"/>
</dbReference>
<dbReference type="AlphaFoldDB" id="A0A9W9G885"/>
<keyword evidence="1" id="KW-0812">Transmembrane</keyword>
<reference evidence="2" key="1">
    <citation type="submission" date="2022-11" db="EMBL/GenBank/DDBJ databases">
        <authorList>
            <person name="Petersen C."/>
        </authorList>
    </citation>
    <scope>NUCLEOTIDE SEQUENCE</scope>
    <source>
        <strain evidence="2">IBT 30069</strain>
    </source>
</reference>
<keyword evidence="1" id="KW-0472">Membrane</keyword>
<evidence type="ECO:0000313" key="3">
    <source>
        <dbReference type="Proteomes" id="UP001149165"/>
    </source>
</evidence>
<proteinExistence type="predicted"/>